<dbReference type="AlphaFoldDB" id="A9MKJ6"/>
<gene>
    <name evidence="1" type="ordered locus">SARI_03871</name>
</gene>
<name>A9MKJ6_SALAR</name>
<proteinExistence type="predicted"/>
<keyword evidence="2" id="KW-1185">Reference proteome</keyword>
<organism evidence="1 2">
    <name type="scientific">Salmonella arizonae (strain ATCC BAA-731 / CDC346-86 / RSK2980)</name>
    <dbReference type="NCBI Taxonomy" id="41514"/>
    <lineage>
        <taxon>Bacteria</taxon>
        <taxon>Pseudomonadati</taxon>
        <taxon>Pseudomonadota</taxon>
        <taxon>Gammaproteobacteria</taxon>
        <taxon>Enterobacterales</taxon>
        <taxon>Enterobacteriaceae</taxon>
        <taxon>Salmonella</taxon>
    </lineage>
</organism>
<reference evidence="1 2" key="1">
    <citation type="submission" date="2007-11" db="EMBL/GenBank/DDBJ databases">
        <authorList>
            <consortium name="The Salmonella enterica serovar Arizonae Genome Sequencing Project"/>
            <person name="McClelland M."/>
            <person name="Sanderson E.K."/>
            <person name="Porwollik S."/>
            <person name="Spieth J."/>
            <person name="Clifton W.S."/>
            <person name="Fulton R."/>
            <person name="Chunyan W."/>
            <person name="Wollam A."/>
            <person name="Shah N."/>
            <person name="Pepin K."/>
            <person name="Bhonagiri V."/>
            <person name="Nash W."/>
            <person name="Johnson M."/>
            <person name="Thiruvilangam P."/>
            <person name="Wilson R."/>
        </authorList>
    </citation>
    <scope>NUCLEOTIDE SEQUENCE [LARGE SCALE GENOMIC DNA]</scope>
    <source>
        <strain evidence="2">ATCC BAA-731 / CDC346-86 / RSK2980</strain>
    </source>
</reference>
<protein>
    <submittedName>
        <fullName evidence="1">Uncharacterized protein</fullName>
    </submittedName>
</protein>
<dbReference type="KEGG" id="ses:SARI_03871"/>
<dbReference type="Proteomes" id="UP000002084">
    <property type="component" value="Chromosome"/>
</dbReference>
<evidence type="ECO:0000313" key="2">
    <source>
        <dbReference type="Proteomes" id="UP000002084"/>
    </source>
</evidence>
<accession>A9MKJ6</accession>
<dbReference type="EMBL" id="CP000880">
    <property type="protein sequence ID" value="ABX23665.1"/>
    <property type="molecule type" value="Genomic_DNA"/>
</dbReference>
<dbReference type="HOGENOM" id="CLU_3084491_0_0_6"/>
<evidence type="ECO:0000313" key="1">
    <source>
        <dbReference type="EMBL" id="ABX23665.1"/>
    </source>
</evidence>
<sequence length="52" mass="6032">MRFTWQTPLLFSGVCQCALSYPDSQQNQYNGYQEDLKKDFVQPSFLHGITSL</sequence>